<dbReference type="InterPro" id="IPR036938">
    <property type="entry name" value="PAP2/HPO_sf"/>
</dbReference>
<dbReference type="EMBL" id="FMYE01000033">
    <property type="protein sequence ID" value="SDB78034.1"/>
    <property type="molecule type" value="Genomic_DNA"/>
</dbReference>
<dbReference type="Proteomes" id="UP000183670">
    <property type="component" value="Unassembled WGS sequence"/>
</dbReference>
<dbReference type="SUPFAM" id="SSF48317">
    <property type="entry name" value="Acid phosphatase/Vanadium-dependent haloperoxidase"/>
    <property type="match status" value="1"/>
</dbReference>
<dbReference type="SMART" id="SM00014">
    <property type="entry name" value="acidPPc"/>
    <property type="match status" value="1"/>
</dbReference>
<accession>A0A1G6G7R9</accession>
<sequence>MAERGDSLRISTTTNFSRRLDKFSSSRFYQMTYIGVPLIVGGLIVKREDDHFRGLRNEYLPRFNRHLDDYMQYAPAAVMLGMKVAGVQSRSSWGRMLVSDAFSALLMGGVVNTLKQTTNVERPDGSNKHSFPSGHTATAFMTATMFTKEYGHKSPWVGVGAYSVATATGLMRMANNKHWLSDVLTGAGIGILSTEVGYYFADLIFREKGINRFANENMFDRMDKPSFVSLYLGLNIPLSGYDIDEEMEFRTSSGSSAGVEGAYFFNPYVGVGGRFTVSNTLIIVNEERAENNTFDAISLCGGSYFSYPLSSRWLIGSKLLGGYVHYPQLELTDRSVSSRSGFCMGSGVSLTFKAKEYYGIRFFLDYNLLPSHSRNSGEYMNMLTLGSSFMITF</sequence>
<dbReference type="SUPFAM" id="SSF56925">
    <property type="entry name" value="OMPA-like"/>
    <property type="match status" value="1"/>
</dbReference>
<reference evidence="2 3" key="1">
    <citation type="submission" date="2016-10" db="EMBL/GenBank/DDBJ databases">
        <authorList>
            <person name="de Groot N.N."/>
        </authorList>
    </citation>
    <scope>NUCLEOTIDE SEQUENCE [LARGE SCALE GENOMIC DNA]</scope>
    <source>
        <strain evidence="2 3">NLAE-zl-C500</strain>
    </source>
</reference>
<evidence type="ECO:0000313" key="3">
    <source>
        <dbReference type="Proteomes" id="UP000183670"/>
    </source>
</evidence>
<dbReference type="Pfam" id="PF01569">
    <property type="entry name" value="PAP2"/>
    <property type="match status" value="1"/>
</dbReference>
<dbReference type="InterPro" id="IPR011250">
    <property type="entry name" value="OMP/PagP_B-barrel"/>
</dbReference>
<evidence type="ECO:0000259" key="1">
    <source>
        <dbReference type="SMART" id="SM00014"/>
    </source>
</evidence>
<gene>
    <name evidence="2" type="ORF">SAMN05192581_10333</name>
</gene>
<dbReference type="AlphaFoldDB" id="A0A1G6G7R9"/>
<protein>
    <submittedName>
        <fullName evidence="2">PAP2 superfamily protein</fullName>
    </submittedName>
</protein>
<feature type="domain" description="Phosphatidic acid phosphatase type 2/haloperoxidase" evidence="1">
    <location>
        <begin position="97"/>
        <end position="198"/>
    </location>
</feature>
<organism evidence="2 3">
    <name type="scientific">Bacteroides ovatus</name>
    <dbReference type="NCBI Taxonomy" id="28116"/>
    <lineage>
        <taxon>Bacteria</taxon>
        <taxon>Pseudomonadati</taxon>
        <taxon>Bacteroidota</taxon>
        <taxon>Bacteroidia</taxon>
        <taxon>Bacteroidales</taxon>
        <taxon>Bacteroidaceae</taxon>
        <taxon>Bacteroides</taxon>
    </lineage>
</organism>
<dbReference type="InterPro" id="IPR000326">
    <property type="entry name" value="PAP2/HPO"/>
</dbReference>
<dbReference type="CDD" id="cd03394">
    <property type="entry name" value="PAP2_like_5"/>
    <property type="match status" value="1"/>
</dbReference>
<name>A0A1G6G7R9_BACOV</name>
<proteinExistence type="predicted"/>
<evidence type="ECO:0000313" key="2">
    <source>
        <dbReference type="EMBL" id="SDB78034.1"/>
    </source>
</evidence>
<dbReference type="Gene3D" id="1.20.144.10">
    <property type="entry name" value="Phosphatidic acid phosphatase type 2/haloperoxidase"/>
    <property type="match status" value="1"/>
</dbReference>